<keyword evidence="1" id="KW-1133">Transmembrane helix</keyword>
<dbReference type="Proteomes" id="UP000606974">
    <property type="component" value="Unassembled WGS sequence"/>
</dbReference>
<comment type="caution">
    <text evidence="2">The sequence shown here is derived from an EMBL/GenBank/DDBJ whole genome shotgun (WGS) entry which is preliminary data.</text>
</comment>
<gene>
    <name evidence="2" type="ORF">GJ744_001354</name>
</gene>
<proteinExistence type="predicted"/>
<evidence type="ECO:0000313" key="3">
    <source>
        <dbReference type="Proteomes" id="UP000606974"/>
    </source>
</evidence>
<evidence type="ECO:0000256" key="1">
    <source>
        <dbReference type="SAM" id="Phobius"/>
    </source>
</evidence>
<evidence type="ECO:0000313" key="2">
    <source>
        <dbReference type="EMBL" id="KAF7512419.1"/>
    </source>
</evidence>
<keyword evidence="1" id="KW-0472">Membrane</keyword>
<dbReference type="AlphaFoldDB" id="A0A8H7ARW7"/>
<name>A0A8H7ARW7_9EURO</name>
<feature type="transmembrane region" description="Helical" evidence="1">
    <location>
        <begin position="30"/>
        <end position="49"/>
    </location>
</feature>
<protein>
    <submittedName>
        <fullName evidence="2">Uncharacterized protein</fullName>
    </submittedName>
</protein>
<keyword evidence="1" id="KW-0812">Transmembrane</keyword>
<dbReference type="EMBL" id="JAACFV010000012">
    <property type="protein sequence ID" value="KAF7512419.1"/>
    <property type="molecule type" value="Genomic_DNA"/>
</dbReference>
<accession>A0A8H7ARW7</accession>
<organism evidence="2 3">
    <name type="scientific">Endocarpon pusillum</name>
    <dbReference type="NCBI Taxonomy" id="364733"/>
    <lineage>
        <taxon>Eukaryota</taxon>
        <taxon>Fungi</taxon>
        <taxon>Dikarya</taxon>
        <taxon>Ascomycota</taxon>
        <taxon>Pezizomycotina</taxon>
        <taxon>Eurotiomycetes</taxon>
        <taxon>Chaetothyriomycetidae</taxon>
        <taxon>Verrucariales</taxon>
        <taxon>Verrucariaceae</taxon>
        <taxon>Endocarpon</taxon>
    </lineage>
</organism>
<keyword evidence="3" id="KW-1185">Reference proteome</keyword>
<reference evidence="2" key="1">
    <citation type="submission" date="2020-02" db="EMBL/GenBank/DDBJ databases">
        <authorList>
            <person name="Palmer J.M."/>
        </authorList>
    </citation>
    <scope>NUCLEOTIDE SEQUENCE</scope>
    <source>
        <strain evidence="2">EPUS1.4</strain>
        <tissue evidence="2">Thallus</tissue>
    </source>
</reference>
<sequence>MVSRQEVELQTLPTALIRWSETSPELMDTFIYGTATFTGSWVLIIVIMLSEG</sequence>